<dbReference type="SUPFAM" id="SSF51556">
    <property type="entry name" value="Metallo-dependent hydrolases"/>
    <property type="match status" value="1"/>
</dbReference>
<feature type="compositionally biased region" description="Basic and acidic residues" evidence="1">
    <location>
        <begin position="52"/>
        <end position="62"/>
    </location>
</feature>
<evidence type="ECO:0000256" key="1">
    <source>
        <dbReference type="SAM" id="MobiDB-lite"/>
    </source>
</evidence>
<evidence type="ECO:0000313" key="2">
    <source>
        <dbReference type="EMBL" id="KAA1400143.1"/>
    </source>
</evidence>
<feature type="region of interest" description="Disordered" evidence="1">
    <location>
        <begin position="50"/>
        <end position="82"/>
    </location>
</feature>
<name>A0A5M4FK59_9ACTN</name>
<dbReference type="Proteomes" id="UP000380867">
    <property type="component" value="Unassembled WGS sequence"/>
</dbReference>
<keyword evidence="3" id="KW-1185">Reference proteome</keyword>
<protein>
    <recommendedName>
        <fullName evidence="4">Peptidase</fullName>
    </recommendedName>
</protein>
<sequence length="837" mass="90348">MRPVSRHRHFWPVAIAITTIAVTMGSFPAYASWAQQFHDRPATAPAATAVIDESKPHTHNDPATKNSISRAPQSADTADPTTLTEAVTHVSRVAEQRDEPDPTLVPTASPAARATVPQDRYAMAGGCYALQSAKTGKWVVRDGGGYGAKGTSITGALPFHFQATDLGTYLLFGPDKTFLSANILLRPAPLHHPSTMADWTVTKTGSTFTFTLPATKISLGQSSTGALVNGTAAAFNLRLTSGCDAWPEVDVNVTGNPFAGATPYQEVRGYLDAHTHGMAFEFLGGDVHCGRPWHPYGVAYALKDCIDHELTGGSGAVLENFLKGGTIEPHDTVGWPTFKDWPAPDSLTHEGTYYKWLERSWRGGQRVLVNLLVENNQLCMLYPLKRNSCDDMKSIRLQASDMRKLERYIDAQSGGPGKGWYRIVTDPFQAREVINQGKLAVVMGIETSALFGCSSKLDKPQCTAASIDQQLDEVHALGVRQMELVNKFDNALSGVAGDTGSAAPLINAANFLETGSFWDMRTCPDGNDPEVHDKDQLALPSVAPEQDALFGAIAGLAVPIKLPLYASGPHCNARGLTSLGDHTIEEMAKRKIIFDPDHMSVVSRKSSLDLAEKLNYPGVVSSHSWSTPDAYPRIYELGGVVTPYAGDSAGFVEKWRKHLTWADPRYYFGFGYGADINGLGAQGNPRGADAPNKVTYPFTGLGGVTIDQQVSGERTYDINVDGVAHYGLYPDWIEDLRKQGGQAIADDMARGSEAYLDMWERAVGVTNDACRDPRAIKAESVIKGIPLGTTVQNVLLRAGQPHTRLATAFTYCARNAAGSQVTRTVTFGSTGKVTKIS</sequence>
<evidence type="ECO:0008006" key="4">
    <source>
        <dbReference type="Google" id="ProtNLM"/>
    </source>
</evidence>
<evidence type="ECO:0000313" key="3">
    <source>
        <dbReference type="Proteomes" id="UP000380867"/>
    </source>
</evidence>
<dbReference type="EMBL" id="SDPQ02000001">
    <property type="protein sequence ID" value="KAA1400143.1"/>
    <property type="molecule type" value="Genomic_DNA"/>
</dbReference>
<dbReference type="InterPro" id="IPR032466">
    <property type="entry name" value="Metal_Hydrolase"/>
</dbReference>
<dbReference type="AlphaFoldDB" id="A0A5M4FK59"/>
<comment type="caution">
    <text evidence="2">The sequence shown here is derived from an EMBL/GenBank/DDBJ whole genome shotgun (WGS) entry which is preliminary data.</text>
</comment>
<dbReference type="Gene3D" id="3.20.20.140">
    <property type="entry name" value="Metal-dependent hydrolases"/>
    <property type="match status" value="1"/>
</dbReference>
<proteinExistence type="predicted"/>
<reference evidence="2" key="1">
    <citation type="submission" date="2019-09" db="EMBL/GenBank/DDBJ databases">
        <authorList>
            <person name="Li J."/>
        </authorList>
    </citation>
    <scope>NUCLEOTIDE SEQUENCE [LARGE SCALE GENOMIC DNA]</scope>
    <source>
        <strain evidence="2">JCM 14732</strain>
    </source>
</reference>
<accession>A0A5M4FK59</accession>
<feature type="compositionally biased region" description="Polar residues" evidence="1">
    <location>
        <begin position="63"/>
        <end position="82"/>
    </location>
</feature>
<dbReference type="OrthoDB" id="6071905at2"/>
<dbReference type="RefSeq" id="WP_149688243.1">
    <property type="nucleotide sequence ID" value="NZ_SDPQ02000001.1"/>
</dbReference>
<organism evidence="2 3">
    <name type="scientific">Aeromicrobium ginsengisoli</name>
    <dbReference type="NCBI Taxonomy" id="363867"/>
    <lineage>
        <taxon>Bacteria</taxon>
        <taxon>Bacillati</taxon>
        <taxon>Actinomycetota</taxon>
        <taxon>Actinomycetes</taxon>
        <taxon>Propionibacteriales</taxon>
        <taxon>Nocardioidaceae</taxon>
        <taxon>Aeromicrobium</taxon>
    </lineage>
</organism>
<gene>
    <name evidence="2" type="ORF">ESP70_005245</name>
</gene>